<dbReference type="EMBL" id="CP051685">
    <property type="protein sequence ID" value="QJE02577.1"/>
    <property type="molecule type" value="Genomic_DNA"/>
</dbReference>
<dbReference type="RefSeq" id="WP_170204660.1">
    <property type="nucleotide sequence ID" value="NZ_CP051685.1"/>
</dbReference>
<evidence type="ECO:0000259" key="2">
    <source>
        <dbReference type="Pfam" id="PF07589"/>
    </source>
</evidence>
<protein>
    <submittedName>
        <fullName evidence="3">PEP-CTERM sorting domain-containing protein</fullName>
    </submittedName>
</protein>
<keyword evidence="1" id="KW-0732">Signal</keyword>
<reference evidence="3 4" key="1">
    <citation type="submission" date="2020-04" db="EMBL/GenBank/DDBJ databases">
        <title>Genome sequencing of novel species.</title>
        <authorList>
            <person name="Heo J."/>
            <person name="Kim S.-J."/>
            <person name="Kim J.-S."/>
            <person name="Hong S.-B."/>
            <person name="Kwon S.-W."/>
        </authorList>
    </citation>
    <scope>NUCLEOTIDE SEQUENCE [LARGE SCALE GENOMIC DNA]</scope>
    <source>
        <strain evidence="3 4">GN2-R2</strain>
    </source>
</reference>
<name>A0A7Z2ZVX3_9BURK</name>
<sequence>MPLNAIRKMLAGVSLFACASVFAAPLTVNLAGIQSNGIAGNPDNTVQTYDVGANATITSIAYAVGLSAFGTSWLSDIGLAFTNSDGTGVLFNPGLGNDGPGTASYAGNIDLADLGLDFNVGADGILRLEFYDYYDDLAGADGRWDSGAITFGVASATTQDVPEPATALLLGGGLALMGYAGRRKASNGAASNGAAPAGR</sequence>
<dbReference type="NCBIfam" id="TIGR02595">
    <property type="entry name" value="PEP_CTERM"/>
    <property type="match status" value="1"/>
</dbReference>
<dbReference type="InterPro" id="IPR013424">
    <property type="entry name" value="Ice-binding_C"/>
</dbReference>
<dbReference type="KEGG" id="mfy:HH212_23260"/>
<organism evidence="3 4">
    <name type="scientific">Massilia forsythiae</name>
    <dbReference type="NCBI Taxonomy" id="2728020"/>
    <lineage>
        <taxon>Bacteria</taxon>
        <taxon>Pseudomonadati</taxon>
        <taxon>Pseudomonadota</taxon>
        <taxon>Betaproteobacteria</taxon>
        <taxon>Burkholderiales</taxon>
        <taxon>Oxalobacteraceae</taxon>
        <taxon>Telluria group</taxon>
        <taxon>Massilia</taxon>
    </lineage>
</organism>
<dbReference type="Proteomes" id="UP000502415">
    <property type="component" value="Chromosome"/>
</dbReference>
<feature type="signal peptide" evidence="1">
    <location>
        <begin position="1"/>
        <end position="23"/>
    </location>
</feature>
<keyword evidence="4" id="KW-1185">Reference proteome</keyword>
<evidence type="ECO:0000256" key="1">
    <source>
        <dbReference type="SAM" id="SignalP"/>
    </source>
</evidence>
<feature type="chain" id="PRO_5030566238" evidence="1">
    <location>
        <begin position="24"/>
        <end position="199"/>
    </location>
</feature>
<dbReference type="AlphaFoldDB" id="A0A7Z2ZVX3"/>
<gene>
    <name evidence="3" type="ORF">HH212_23260</name>
</gene>
<evidence type="ECO:0000313" key="3">
    <source>
        <dbReference type="EMBL" id="QJE02577.1"/>
    </source>
</evidence>
<proteinExistence type="predicted"/>
<feature type="domain" description="Ice-binding protein C-terminal" evidence="2">
    <location>
        <begin position="160"/>
        <end position="184"/>
    </location>
</feature>
<evidence type="ECO:0000313" key="4">
    <source>
        <dbReference type="Proteomes" id="UP000502415"/>
    </source>
</evidence>
<dbReference type="Pfam" id="PF07589">
    <property type="entry name" value="PEP-CTERM"/>
    <property type="match status" value="1"/>
</dbReference>
<accession>A0A7Z2ZVX3</accession>